<dbReference type="PRINTS" id="PR01407">
    <property type="entry name" value="BUTYPHLNCDUF"/>
</dbReference>
<proteinExistence type="inferred from homology"/>
<feature type="compositionally biased region" description="Polar residues" evidence="21">
    <location>
        <begin position="424"/>
        <end position="446"/>
    </location>
</feature>
<feature type="compositionally biased region" description="Low complexity" evidence="21">
    <location>
        <begin position="396"/>
        <end position="407"/>
    </location>
</feature>
<dbReference type="Proteomes" id="UP001190640">
    <property type="component" value="Chromosome 19"/>
</dbReference>
<dbReference type="Pfam" id="PF13445">
    <property type="entry name" value="zf-RING_UBOX"/>
    <property type="match status" value="1"/>
</dbReference>
<dbReference type="InterPro" id="IPR043136">
    <property type="entry name" value="B30.2/SPRY_sf"/>
</dbReference>
<dbReference type="SMART" id="SM00449">
    <property type="entry name" value="SPRY"/>
    <property type="match status" value="1"/>
</dbReference>
<evidence type="ECO:0000256" key="11">
    <source>
        <dbReference type="ARBA" id="ARBA00022699"/>
    </source>
</evidence>
<dbReference type="Pfam" id="PF13765">
    <property type="entry name" value="PRY"/>
    <property type="match status" value="1"/>
</dbReference>
<feature type="domain" description="B30.2/SPRY" evidence="23">
    <location>
        <begin position="445"/>
        <end position="636"/>
    </location>
</feature>
<evidence type="ECO:0000256" key="14">
    <source>
        <dbReference type="ARBA" id="ARBA00022786"/>
    </source>
</evidence>
<dbReference type="FunFam" id="2.60.120.920:FF:000045">
    <property type="entry name" value="E3 ubiquitin/ISG15 ligase TRIM25"/>
    <property type="match status" value="1"/>
</dbReference>
<evidence type="ECO:0000256" key="10">
    <source>
        <dbReference type="ARBA" id="ARBA00022679"/>
    </source>
</evidence>
<evidence type="ECO:0000256" key="5">
    <source>
        <dbReference type="ARBA" id="ARBA00009651"/>
    </source>
</evidence>
<dbReference type="GO" id="GO:0061630">
    <property type="term" value="F:ubiquitin protein ligase activity"/>
    <property type="evidence" value="ECO:0007669"/>
    <property type="project" value="UniProtKB-EC"/>
</dbReference>
<dbReference type="PROSITE" id="PS50188">
    <property type="entry name" value="B302_SPRY"/>
    <property type="match status" value="1"/>
</dbReference>
<feature type="region of interest" description="Disordered" evidence="21">
    <location>
        <begin position="358"/>
        <end position="446"/>
    </location>
</feature>
<evidence type="ECO:0000313" key="25">
    <source>
        <dbReference type="RefSeq" id="XP_054859311.1"/>
    </source>
</evidence>
<keyword evidence="7" id="KW-0963">Cytoplasm</keyword>
<keyword evidence="11" id="KW-0528">Neurotoxin</keyword>
<keyword evidence="13 20" id="KW-0863">Zinc-finger</keyword>
<accession>A0AA97KNR0</accession>
<dbReference type="InterPro" id="IPR058030">
    <property type="entry name" value="TRIM8/14/16/25/29/45/65_CC"/>
</dbReference>
<dbReference type="SUPFAM" id="SSF57845">
    <property type="entry name" value="B-box zinc-binding domain"/>
    <property type="match status" value="1"/>
</dbReference>
<comment type="catalytic activity">
    <reaction evidence="1">
        <text>S-ubiquitinyl-[E2 ubiquitin-conjugating enzyme]-L-cysteine + [acceptor protein]-L-lysine = [E2 ubiquitin-conjugating enzyme]-L-cysteine + N(6)-ubiquitinyl-[acceptor protein]-L-lysine.</text>
        <dbReference type="EC" id="2.3.2.27"/>
    </reaction>
</comment>
<dbReference type="InterPro" id="IPR001841">
    <property type="entry name" value="Znf_RING"/>
</dbReference>
<dbReference type="KEGG" id="emc:129346069"/>
<dbReference type="Pfam" id="PF00622">
    <property type="entry name" value="SPRY"/>
    <property type="match status" value="1"/>
</dbReference>
<gene>
    <name evidence="25" type="primary">LOC129346069</name>
</gene>
<comment type="function">
    <text evidence="19">Neurotoxin that produces dose-dependent hypolocomotion and hyperalgesia in mice. May directly act on the central nervous system, as it is 6500-fold more potent when administered intracerebroventricularly than intraperitoneal.</text>
</comment>
<name>A0AA97KNR0_EUBMA</name>
<evidence type="ECO:0000313" key="24">
    <source>
        <dbReference type="Proteomes" id="UP001190640"/>
    </source>
</evidence>
<keyword evidence="24" id="KW-1185">Reference proteome</keyword>
<dbReference type="SMART" id="SM00589">
    <property type="entry name" value="PRY"/>
    <property type="match status" value="1"/>
</dbReference>
<keyword evidence="12" id="KW-0479">Metal-binding</keyword>
<dbReference type="AlphaFoldDB" id="A0AA97KNR0"/>
<dbReference type="CDD" id="cd16597">
    <property type="entry name" value="RING-HC_TRIM25_C-IV"/>
    <property type="match status" value="1"/>
</dbReference>
<sequence length="636" mass="71032">MAELLRAPSVPSLSGLEEELTCSICLCVFESPVTTPCGHNFCLPCLEVTWGGGAGPFSCPQCRSAFARRPELKKNTVLCRVVEQLHGAPAGEAPAPAEKGGGRLPGVACDSCLEAEAAQTCLTCMASFCAEHLRPHRDSPAFQGHELCLPVRDLQRRKCRAHGKLQDFYCTEHAACICCICLVTHKACAALPVPQAKQAKESQLKNRLTELYALNEKASQSLDQVRVQQKGISEIAARKLDLLRAEFQEIITLITEEEKNSISKVGAEEKRVQEKFDYVYKILGKKRDEIQGERDQIEMILTEDDDITFLTKADKLRQSSIKDVFIPRIDLDQNLIHTVYQKAFGLKEVVKQFVAQPQEKKTEGSAPSKPKPFIPNSQPGRNPPSQPAKKNTVSNASKDTSKSSQDSSAEDAAESKHKRRPAKRTSSPTQRARSSSRPQPGTPSWTLESFLSKSREELLEFAAKFTLDFHTAHNKVILSERSTKMSVSDTPQNFPPHPQRFTYCSQVQSFQCFKRGIHYWEVELERNNFCGIGICYGSMAKEGAESRLGRNSSSWCIEWFNARISAWHNDIEKCLPNTKVKKIGVLLNYEGGFVIFFGVSEKISLLYKFRAQFTEALYAAFWVFSSGTTISLCQLK</sequence>
<keyword evidence="15" id="KW-0862">Zinc</keyword>
<evidence type="ECO:0000256" key="3">
    <source>
        <dbReference type="ARBA" id="ARBA00004496"/>
    </source>
</evidence>
<dbReference type="PANTHER" id="PTHR25465:SF77">
    <property type="entry name" value="E3 UBIQUITIN_ISG15 LIGASE TRIM25"/>
    <property type="match status" value="1"/>
</dbReference>
<dbReference type="SUPFAM" id="SSF57850">
    <property type="entry name" value="RING/U-box"/>
    <property type="match status" value="1"/>
</dbReference>
<dbReference type="Pfam" id="PF25600">
    <property type="entry name" value="TRIM_CC"/>
    <property type="match status" value="1"/>
</dbReference>
<dbReference type="Gene3D" id="3.30.40.10">
    <property type="entry name" value="Zinc/RING finger domain, C3HC4 (zinc finger)"/>
    <property type="match status" value="1"/>
</dbReference>
<keyword evidence="16" id="KW-0391">Immunity</keyword>
<reference evidence="25" key="1">
    <citation type="submission" date="2025-08" db="UniProtKB">
        <authorList>
            <consortium name="RefSeq"/>
        </authorList>
    </citation>
    <scope>IDENTIFICATION</scope>
    <source>
        <tissue evidence="25">Blood</tissue>
    </source>
</reference>
<dbReference type="SMART" id="SM00184">
    <property type="entry name" value="RING"/>
    <property type="match status" value="1"/>
</dbReference>
<dbReference type="InterPro" id="IPR051051">
    <property type="entry name" value="E3_ubiq-ligase_TRIM/RNF"/>
</dbReference>
<keyword evidence="10" id="KW-0808">Transferase</keyword>
<evidence type="ECO:0000256" key="7">
    <source>
        <dbReference type="ARBA" id="ARBA00022490"/>
    </source>
</evidence>
<feature type="domain" description="RING-type" evidence="22">
    <location>
        <begin position="22"/>
        <end position="63"/>
    </location>
</feature>
<dbReference type="RefSeq" id="XP_054859311.1">
    <property type="nucleotide sequence ID" value="XM_055003336.1"/>
</dbReference>
<evidence type="ECO:0000259" key="22">
    <source>
        <dbReference type="PROSITE" id="PS50089"/>
    </source>
</evidence>
<keyword evidence="11" id="KW-0800">Toxin</keyword>
<protein>
    <recommendedName>
        <fullName evidence="6">RING-type E3 ubiquitin transferase</fullName>
        <ecNumber evidence="6">2.3.2.27</ecNumber>
    </recommendedName>
</protein>
<evidence type="ECO:0000256" key="21">
    <source>
        <dbReference type="SAM" id="MobiDB-lite"/>
    </source>
</evidence>
<keyword evidence="14" id="KW-0833">Ubl conjugation pathway</keyword>
<comment type="subcellular location">
    <subcellularLocation>
        <location evidence="3">Cytoplasm</location>
    </subcellularLocation>
    <subcellularLocation>
        <location evidence="2">Nucleus</location>
    </subcellularLocation>
</comment>
<dbReference type="GO" id="GO:0005737">
    <property type="term" value="C:cytoplasm"/>
    <property type="evidence" value="ECO:0007669"/>
    <property type="project" value="UniProtKB-SubCell"/>
</dbReference>
<keyword evidence="9" id="KW-0399">Innate immunity</keyword>
<dbReference type="InterPro" id="IPR013083">
    <property type="entry name" value="Znf_RING/FYVE/PHD"/>
</dbReference>
<dbReference type="PROSITE" id="PS00518">
    <property type="entry name" value="ZF_RING_1"/>
    <property type="match status" value="1"/>
</dbReference>
<dbReference type="InterPro" id="IPR027370">
    <property type="entry name" value="Znf-RING_euk"/>
</dbReference>
<dbReference type="InterPro" id="IPR003877">
    <property type="entry name" value="SPRY_dom"/>
</dbReference>
<comment type="pathway">
    <text evidence="4">Protein modification; protein ubiquitination.</text>
</comment>
<evidence type="ECO:0000256" key="18">
    <source>
        <dbReference type="ARBA" id="ARBA00023242"/>
    </source>
</evidence>
<dbReference type="SUPFAM" id="SSF49899">
    <property type="entry name" value="Concanavalin A-like lectins/glucanases"/>
    <property type="match status" value="1"/>
</dbReference>
<evidence type="ECO:0000256" key="19">
    <source>
        <dbReference type="ARBA" id="ARBA00034460"/>
    </source>
</evidence>
<dbReference type="GO" id="GO:0005634">
    <property type="term" value="C:nucleus"/>
    <property type="evidence" value="ECO:0007669"/>
    <property type="project" value="UniProtKB-SubCell"/>
</dbReference>
<evidence type="ECO:0000256" key="4">
    <source>
        <dbReference type="ARBA" id="ARBA00004906"/>
    </source>
</evidence>
<dbReference type="EC" id="2.3.2.27" evidence="6"/>
<dbReference type="InterPro" id="IPR006574">
    <property type="entry name" value="PRY"/>
</dbReference>
<evidence type="ECO:0000256" key="2">
    <source>
        <dbReference type="ARBA" id="ARBA00004123"/>
    </source>
</evidence>
<dbReference type="Gene3D" id="2.60.120.920">
    <property type="match status" value="1"/>
</dbReference>
<dbReference type="Gene3D" id="4.10.830.40">
    <property type="match status" value="1"/>
</dbReference>
<dbReference type="GO" id="GO:0008270">
    <property type="term" value="F:zinc ion binding"/>
    <property type="evidence" value="ECO:0007669"/>
    <property type="project" value="UniProtKB-KW"/>
</dbReference>
<evidence type="ECO:0000256" key="8">
    <source>
        <dbReference type="ARBA" id="ARBA00022553"/>
    </source>
</evidence>
<dbReference type="InterPro" id="IPR001870">
    <property type="entry name" value="B30.2/SPRY"/>
</dbReference>
<evidence type="ECO:0000256" key="1">
    <source>
        <dbReference type="ARBA" id="ARBA00000900"/>
    </source>
</evidence>
<dbReference type="PANTHER" id="PTHR25465">
    <property type="entry name" value="B-BOX DOMAIN CONTAINING"/>
    <property type="match status" value="1"/>
</dbReference>
<evidence type="ECO:0000256" key="12">
    <source>
        <dbReference type="ARBA" id="ARBA00022723"/>
    </source>
</evidence>
<evidence type="ECO:0000256" key="15">
    <source>
        <dbReference type="ARBA" id="ARBA00022833"/>
    </source>
</evidence>
<keyword evidence="18" id="KW-0539">Nucleus</keyword>
<dbReference type="Gene3D" id="3.30.160.60">
    <property type="entry name" value="Classic Zinc Finger"/>
    <property type="match status" value="1"/>
</dbReference>
<dbReference type="InterPro" id="IPR013320">
    <property type="entry name" value="ConA-like_dom_sf"/>
</dbReference>
<comment type="similarity">
    <text evidence="5">Belongs to the ohanin/vespryn family.</text>
</comment>
<organism evidence="24 25">
    <name type="scientific">Eublepharis macularius</name>
    <name type="common">Leopard gecko</name>
    <name type="synonym">Cyrtodactylus macularius</name>
    <dbReference type="NCBI Taxonomy" id="481883"/>
    <lineage>
        <taxon>Eukaryota</taxon>
        <taxon>Metazoa</taxon>
        <taxon>Chordata</taxon>
        <taxon>Craniata</taxon>
        <taxon>Vertebrata</taxon>
        <taxon>Euteleostomi</taxon>
        <taxon>Lepidosauria</taxon>
        <taxon>Squamata</taxon>
        <taxon>Bifurcata</taxon>
        <taxon>Gekkota</taxon>
        <taxon>Eublepharidae</taxon>
        <taxon>Eublepharinae</taxon>
        <taxon>Eublepharis</taxon>
    </lineage>
</organism>
<evidence type="ECO:0000256" key="17">
    <source>
        <dbReference type="ARBA" id="ARBA00023054"/>
    </source>
</evidence>
<evidence type="ECO:0000256" key="9">
    <source>
        <dbReference type="ARBA" id="ARBA00022588"/>
    </source>
</evidence>
<keyword evidence="8" id="KW-0597">Phosphoprotein</keyword>
<dbReference type="GO" id="GO:0045087">
    <property type="term" value="P:innate immune response"/>
    <property type="evidence" value="ECO:0007669"/>
    <property type="project" value="UniProtKB-KW"/>
</dbReference>
<evidence type="ECO:0000256" key="20">
    <source>
        <dbReference type="PROSITE-ProRule" id="PRU00175"/>
    </source>
</evidence>
<dbReference type="GeneID" id="129346069"/>
<dbReference type="InterPro" id="IPR003879">
    <property type="entry name" value="Butyrophylin_SPRY"/>
</dbReference>
<dbReference type="CDD" id="cd19842">
    <property type="entry name" value="Bbox1_TRIM25-like_C-IV"/>
    <property type="match status" value="1"/>
</dbReference>
<evidence type="ECO:0000256" key="16">
    <source>
        <dbReference type="ARBA" id="ARBA00022859"/>
    </source>
</evidence>
<evidence type="ECO:0000259" key="23">
    <source>
        <dbReference type="PROSITE" id="PS50188"/>
    </source>
</evidence>
<evidence type="ECO:0000256" key="6">
    <source>
        <dbReference type="ARBA" id="ARBA00012483"/>
    </source>
</evidence>
<dbReference type="InterPro" id="IPR017907">
    <property type="entry name" value="Znf_RING_CS"/>
</dbReference>
<evidence type="ECO:0000256" key="13">
    <source>
        <dbReference type="ARBA" id="ARBA00022771"/>
    </source>
</evidence>
<keyword evidence="17" id="KW-0175">Coiled coil</keyword>
<dbReference type="PROSITE" id="PS50089">
    <property type="entry name" value="ZF_RING_2"/>
    <property type="match status" value="1"/>
</dbReference>